<feature type="transmembrane region" description="Helical" evidence="6">
    <location>
        <begin position="401"/>
        <end position="424"/>
    </location>
</feature>
<dbReference type="Gene3D" id="1.10.287.110">
    <property type="entry name" value="DnaJ domain"/>
    <property type="match status" value="1"/>
</dbReference>
<evidence type="ECO:0000256" key="4">
    <source>
        <dbReference type="ARBA" id="ARBA00023016"/>
    </source>
</evidence>
<dbReference type="PANTHER" id="PTHR44943:SF8">
    <property type="entry name" value="TPR REPEAT-CONTAINING PROTEIN MJ0263"/>
    <property type="match status" value="1"/>
</dbReference>
<keyword evidence="4" id="KW-0346">Stress response</keyword>
<keyword evidence="6" id="KW-0472">Membrane</keyword>
<keyword evidence="3 5" id="KW-0802">TPR repeat</keyword>
<dbReference type="InterPro" id="IPR051685">
    <property type="entry name" value="Ycf3/AcsC/BcsC/TPR_MFPF"/>
</dbReference>
<protein>
    <submittedName>
        <fullName evidence="8">Tetratricopeptide repeat protein</fullName>
    </submittedName>
</protein>
<dbReference type="EMBL" id="JARTFS010000013">
    <property type="protein sequence ID" value="MED4403267.1"/>
    <property type="molecule type" value="Genomic_DNA"/>
</dbReference>
<dbReference type="PROSITE" id="PS50005">
    <property type="entry name" value="TPR"/>
    <property type="match status" value="1"/>
</dbReference>
<dbReference type="Pfam" id="PF12895">
    <property type="entry name" value="ANAPC3"/>
    <property type="match status" value="1"/>
</dbReference>
<keyword evidence="1" id="KW-0235">DNA replication</keyword>
<dbReference type="InterPro" id="IPR001623">
    <property type="entry name" value="DnaJ_domain"/>
</dbReference>
<keyword evidence="2" id="KW-0677">Repeat</keyword>
<dbReference type="SUPFAM" id="SSF48452">
    <property type="entry name" value="TPR-like"/>
    <property type="match status" value="1"/>
</dbReference>
<dbReference type="RefSeq" id="WP_328015695.1">
    <property type="nucleotide sequence ID" value="NZ_JARTFS010000013.1"/>
</dbReference>
<feature type="transmembrane region" description="Helical" evidence="6">
    <location>
        <begin position="462"/>
        <end position="479"/>
    </location>
</feature>
<feature type="repeat" description="TPR" evidence="5">
    <location>
        <begin position="254"/>
        <end position="287"/>
    </location>
</feature>
<evidence type="ECO:0000256" key="2">
    <source>
        <dbReference type="ARBA" id="ARBA00022737"/>
    </source>
</evidence>
<dbReference type="SMART" id="SM00271">
    <property type="entry name" value="DnaJ"/>
    <property type="match status" value="1"/>
</dbReference>
<dbReference type="InterPro" id="IPR019734">
    <property type="entry name" value="TPR_rpt"/>
</dbReference>
<keyword evidence="6" id="KW-1133">Transmembrane helix</keyword>
<keyword evidence="6" id="KW-0812">Transmembrane</keyword>
<evidence type="ECO:0000256" key="6">
    <source>
        <dbReference type="SAM" id="Phobius"/>
    </source>
</evidence>
<proteinExistence type="predicted"/>
<feature type="domain" description="J" evidence="7">
    <location>
        <begin position="2"/>
        <end position="61"/>
    </location>
</feature>
<gene>
    <name evidence="8" type="ORF">P9271_18315</name>
</gene>
<dbReference type="InterPro" id="IPR036869">
    <property type="entry name" value="J_dom_sf"/>
</dbReference>
<keyword evidence="9" id="KW-1185">Reference proteome</keyword>
<dbReference type="InterPro" id="IPR011990">
    <property type="entry name" value="TPR-like_helical_dom_sf"/>
</dbReference>
<dbReference type="Proteomes" id="UP001342826">
    <property type="component" value="Unassembled WGS sequence"/>
</dbReference>
<dbReference type="CDD" id="cd06257">
    <property type="entry name" value="DnaJ"/>
    <property type="match status" value="1"/>
</dbReference>
<accession>A0ABU6P1N1</accession>
<dbReference type="SMART" id="SM00028">
    <property type="entry name" value="TPR"/>
    <property type="match status" value="3"/>
</dbReference>
<evidence type="ECO:0000256" key="1">
    <source>
        <dbReference type="ARBA" id="ARBA00022705"/>
    </source>
</evidence>
<sequence length="488" mass="58473">MSPWDILGIEPTDEIASIKRAYAKKIKIHHPEDDPEGYQRLREAYDLVIKQQKKGERNRSVPIILEETVTVHNLETVPNDIYYPSPFLLDNWDNSFDEKEDPVDEFLTEVKNLYGDFPSRIDIERWEELLNSDILWNIELKTKISVRLLRFFQDHSYLPKNIWELIEASFNWNEEFQEHDISEEISDEFIAYYQLQIYKYNPSLSYFYLKNVENIDYDAFLYYREKMLASLMLDDFEDAEEWFQKAYTIFEDDPDLLRLYGGLCYRTGRYEEAVQVFRKCLEINPDDLDARFSFANVLYYMKDTDESAVQCEKILSSHPRHIDILHLYGKNLFSKGELNKSREIFKRLEKKTPNDIEVITYLASIHAQMANEKKKKIKENKYPDLNELKKELYKPNFIQKILLFLSLNIRVKVIFLTILSIILWNKFYEMISIHPLLFIFGTFLFLLIRHFEFFSLITPSEWLMFGLLMLTILSLLKELKKAYRAVRY</sequence>
<dbReference type="Gene3D" id="1.25.40.10">
    <property type="entry name" value="Tetratricopeptide repeat domain"/>
    <property type="match status" value="1"/>
</dbReference>
<evidence type="ECO:0000256" key="5">
    <source>
        <dbReference type="PROSITE-ProRule" id="PRU00339"/>
    </source>
</evidence>
<evidence type="ECO:0000313" key="9">
    <source>
        <dbReference type="Proteomes" id="UP001342826"/>
    </source>
</evidence>
<evidence type="ECO:0000259" key="7">
    <source>
        <dbReference type="PROSITE" id="PS50076"/>
    </source>
</evidence>
<name>A0ABU6P1N1_9BACI</name>
<feature type="transmembrane region" description="Helical" evidence="6">
    <location>
        <begin position="436"/>
        <end position="456"/>
    </location>
</feature>
<dbReference type="SUPFAM" id="SSF46565">
    <property type="entry name" value="Chaperone J-domain"/>
    <property type="match status" value="1"/>
</dbReference>
<dbReference type="PANTHER" id="PTHR44943">
    <property type="entry name" value="CELLULOSE SYNTHASE OPERON PROTEIN C"/>
    <property type="match status" value="1"/>
</dbReference>
<evidence type="ECO:0000313" key="8">
    <source>
        <dbReference type="EMBL" id="MED4403267.1"/>
    </source>
</evidence>
<reference evidence="8 9" key="1">
    <citation type="submission" date="2023-03" db="EMBL/GenBank/DDBJ databases">
        <title>Bacillus Genome Sequencing.</title>
        <authorList>
            <person name="Dunlap C."/>
        </authorList>
    </citation>
    <scope>NUCLEOTIDE SEQUENCE [LARGE SCALE GENOMIC DNA]</scope>
    <source>
        <strain evidence="8 9">NRS-1717</strain>
    </source>
</reference>
<dbReference type="PROSITE" id="PS50076">
    <property type="entry name" value="DNAJ_2"/>
    <property type="match status" value="1"/>
</dbReference>
<comment type="caution">
    <text evidence="8">The sequence shown here is derived from an EMBL/GenBank/DDBJ whole genome shotgun (WGS) entry which is preliminary data.</text>
</comment>
<evidence type="ECO:0000256" key="3">
    <source>
        <dbReference type="ARBA" id="ARBA00022803"/>
    </source>
</evidence>
<organism evidence="8 9">
    <name type="scientific">Metabacillus fastidiosus</name>
    <dbReference type="NCBI Taxonomy" id="1458"/>
    <lineage>
        <taxon>Bacteria</taxon>
        <taxon>Bacillati</taxon>
        <taxon>Bacillota</taxon>
        <taxon>Bacilli</taxon>
        <taxon>Bacillales</taxon>
        <taxon>Bacillaceae</taxon>
        <taxon>Metabacillus</taxon>
    </lineage>
</organism>